<accession>A0ABP3J916</accession>
<evidence type="ECO:0000313" key="2">
    <source>
        <dbReference type="Proteomes" id="UP001501459"/>
    </source>
</evidence>
<dbReference type="EMBL" id="BAAADM010000054">
    <property type="protein sequence ID" value="GAA0445993.1"/>
    <property type="molecule type" value="Genomic_DNA"/>
</dbReference>
<sequence>MVSHLFTAYPDPVYPVHITGIHSTGSGIGYSLNSQPCDPVYAAKNKTKPKNSSHYCFSAIFDFPEFEWDVYRDECRNPSRYVC</sequence>
<keyword evidence="2" id="KW-1185">Reference proteome</keyword>
<gene>
    <name evidence="1" type="ORF">GCM10008983_24670</name>
</gene>
<proteinExistence type="predicted"/>
<name>A0ABP3J916_9BACI</name>
<reference evidence="2" key="1">
    <citation type="journal article" date="2019" name="Int. J. Syst. Evol. Microbiol.">
        <title>The Global Catalogue of Microorganisms (GCM) 10K type strain sequencing project: providing services to taxonomists for standard genome sequencing and annotation.</title>
        <authorList>
            <consortium name="The Broad Institute Genomics Platform"/>
            <consortium name="The Broad Institute Genome Sequencing Center for Infectious Disease"/>
            <person name="Wu L."/>
            <person name="Ma J."/>
        </authorList>
    </citation>
    <scope>NUCLEOTIDE SEQUENCE [LARGE SCALE GENOMIC DNA]</scope>
    <source>
        <strain evidence="2">JCM 12149</strain>
    </source>
</reference>
<protein>
    <submittedName>
        <fullName evidence="1">Uncharacterized protein</fullName>
    </submittedName>
</protein>
<organism evidence="1 2">
    <name type="scientific">Lentibacillus halophilus</name>
    <dbReference type="NCBI Taxonomy" id="295065"/>
    <lineage>
        <taxon>Bacteria</taxon>
        <taxon>Bacillati</taxon>
        <taxon>Bacillota</taxon>
        <taxon>Bacilli</taxon>
        <taxon>Bacillales</taxon>
        <taxon>Bacillaceae</taxon>
        <taxon>Lentibacillus</taxon>
    </lineage>
</organism>
<dbReference type="Proteomes" id="UP001501459">
    <property type="component" value="Unassembled WGS sequence"/>
</dbReference>
<comment type="caution">
    <text evidence="1">The sequence shown here is derived from an EMBL/GenBank/DDBJ whole genome shotgun (WGS) entry which is preliminary data.</text>
</comment>
<evidence type="ECO:0000313" key="1">
    <source>
        <dbReference type="EMBL" id="GAA0445993.1"/>
    </source>
</evidence>